<evidence type="ECO:0000256" key="1">
    <source>
        <dbReference type="ARBA" id="ARBA00022801"/>
    </source>
</evidence>
<dbReference type="InterPro" id="IPR050300">
    <property type="entry name" value="GDXG_lipolytic_enzyme"/>
</dbReference>
<dbReference type="PANTHER" id="PTHR48081:SF8">
    <property type="entry name" value="ALPHA_BETA HYDROLASE FOLD-3 DOMAIN-CONTAINING PROTEIN-RELATED"/>
    <property type="match status" value="1"/>
</dbReference>
<dbReference type="Proteomes" id="UP000799753">
    <property type="component" value="Unassembled WGS sequence"/>
</dbReference>
<keyword evidence="4" id="KW-1185">Reference proteome</keyword>
<dbReference type="PANTHER" id="PTHR48081">
    <property type="entry name" value="AB HYDROLASE SUPERFAMILY PROTEIN C4A8.06C"/>
    <property type="match status" value="1"/>
</dbReference>
<gene>
    <name evidence="3" type="ORF">P280DRAFT_508883</name>
</gene>
<dbReference type="EMBL" id="MU006789">
    <property type="protein sequence ID" value="KAF2638632.1"/>
    <property type="molecule type" value="Genomic_DNA"/>
</dbReference>
<organism evidence="3 4">
    <name type="scientific">Massarina eburnea CBS 473.64</name>
    <dbReference type="NCBI Taxonomy" id="1395130"/>
    <lineage>
        <taxon>Eukaryota</taxon>
        <taxon>Fungi</taxon>
        <taxon>Dikarya</taxon>
        <taxon>Ascomycota</taxon>
        <taxon>Pezizomycotina</taxon>
        <taxon>Dothideomycetes</taxon>
        <taxon>Pleosporomycetidae</taxon>
        <taxon>Pleosporales</taxon>
        <taxon>Massarineae</taxon>
        <taxon>Massarinaceae</taxon>
        <taxon>Massarina</taxon>
    </lineage>
</organism>
<feature type="domain" description="Alpha/beta hydrolase fold-3" evidence="2">
    <location>
        <begin position="136"/>
        <end position="357"/>
    </location>
</feature>
<keyword evidence="1 3" id="KW-0378">Hydrolase</keyword>
<proteinExistence type="predicted"/>
<dbReference type="InterPro" id="IPR013094">
    <property type="entry name" value="AB_hydrolase_3"/>
</dbReference>
<dbReference type="OrthoDB" id="2152029at2759"/>
<evidence type="ECO:0000313" key="3">
    <source>
        <dbReference type="EMBL" id="KAF2638632.1"/>
    </source>
</evidence>
<name>A0A6A6RUH0_9PLEO</name>
<reference evidence="3" key="1">
    <citation type="journal article" date="2020" name="Stud. Mycol.">
        <title>101 Dothideomycetes genomes: a test case for predicting lifestyles and emergence of pathogens.</title>
        <authorList>
            <person name="Haridas S."/>
            <person name="Albert R."/>
            <person name="Binder M."/>
            <person name="Bloem J."/>
            <person name="Labutti K."/>
            <person name="Salamov A."/>
            <person name="Andreopoulos B."/>
            <person name="Baker S."/>
            <person name="Barry K."/>
            <person name="Bills G."/>
            <person name="Bluhm B."/>
            <person name="Cannon C."/>
            <person name="Castanera R."/>
            <person name="Culley D."/>
            <person name="Daum C."/>
            <person name="Ezra D."/>
            <person name="Gonzalez J."/>
            <person name="Henrissat B."/>
            <person name="Kuo A."/>
            <person name="Liang C."/>
            <person name="Lipzen A."/>
            <person name="Lutzoni F."/>
            <person name="Magnuson J."/>
            <person name="Mondo S."/>
            <person name="Nolan M."/>
            <person name="Ohm R."/>
            <person name="Pangilinan J."/>
            <person name="Park H.-J."/>
            <person name="Ramirez L."/>
            <person name="Alfaro M."/>
            <person name="Sun H."/>
            <person name="Tritt A."/>
            <person name="Yoshinaga Y."/>
            <person name="Zwiers L.-H."/>
            <person name="Turgeon B."/>
            <person name="Goodwin S."/>
            <person name="Spatafora J."/>
            <person name="Crous P."/>
            <person name="Grigoriev I."/>
        </authorList>
    </citation>
    <scope>NUCLEOTIDE SEQUENCE</scope>
    <source>
        <strain evidence="3">CBS 473.64</strain>
    </source>
</reference>
<evidence type="ECO:0000313" key="4">
    <source>
        <dbReference type="Proteomes" id="UP000799753"/>
    </source>
</evidence>
<dbReference type="Pfam" id="PF07859">
    <property type="entry name" value="Abhydrolase_3"/>
    <property type="match status" value="1"/>
</dbReference>
<protein>
    <submittedName>
        <fullName evidence="3">Alpha/beta-hydrolase</fullName>
    </submittedName>
</protein>
<evidence type="ECO:0000259" key="2">
    <source>
        <dbReference type="Pfam" id="PF07859"/>
    </source>
</evidence>
<sequence length="463" mass="50965">MSLLTVQPFKGIYLLGATAFEFARLPLWIFKYLTPYGRQHSNWSFRQALGMRLFYSLLNHTALVQIKTPLPQTPGKEKDRWIIMTLREEWKELFKGPMLGDGTGDVIPGDIGGTWYTQKGEKVLTAGDDVENVLIVLHIHGGAYVTGDGRTEASGYFASKVLKNTPATHILAPQYRLSTLPASKTSNPFPAALQDTLTSYLYLLNELKVPAKNIVLSGDSAGANSAIALLRYISEYGDELSIPAPGAALLWSPWIDPSDGSSAVVTSNRNHGTDYLTPSFVTWGHLAYAGLNGPANLQSPYANAKVKAFGIETPIFVNAGTVELLYDDDKEWVEMMAGVDGNRVWFDEEAGIPHDVLLVANLLGFDDEADAVAKRAGEWLRDPIISQSLMQESNNVYEPANLQGASLVVIIVRGKVQNLQTLVRHFVLDSLAVVIPLRTLTQSKIPASQDIERLHFNTRNRMP</sequence>
<dbReference type="InterPro" id="IPR029058">
    <property type="entry name" value="AB_hydrolase_fold"/>
</dbReference>
<dbReference type="SUPFAM" id="SSF53474">
    <property type="entry name" value="alpha/beta-Hydrolases"/>
    <property type="match status" value="1"/>
</dbReference>
<accession>A0A6A6RUH0</accession>
<dbReference type="AlphaFoldDB" id="A0A6A6RUH0"/>
<dbReference type="GO" id="GO:0016787">
    <property type="term" value="F:hydrolase activity"/>
    <property type="evidence" value="ECO:0007669"/>
    <property type="project" value="UniProtKB-KW"/>
</dbReference>
<dbReference type="Gene3D" id="3.40.50.1820">
    <property type="entry name" value="alpha/beta hydrolase"/>
    <property type="match status" value="1"/>
</dbReference>